<proteinExistence type="predicted"/>
<dbReference type="EMBL" id="JASEJX010000012">
    <property type="protein sequence ID" value="KAK4518469.1"/>
    <property type="molecule type" value="Genomic_DNA"/>
</dbReference>
<dbReference type="RefSeq" id="XP_064685135.1">
    <property type="nucleotide sequence ID" value="XM_064827933.1"/>
</dbReference>
<reference evidence="2 3" key="1">
    <citation type="submission" date="2022-11" db="EMBL/GenBank/DDBJ databases">
        <title>Mucor velutinosus strain NIH1002 WGS.</title>
        <authorList>
            <person name="Subramanian P."/>
            <person name="Mullikin J.C."/>
            <person name="Segre J.A."/>
            <person name="Zelazny A.M."/>
        </authorList>
    </citation>
    <scope>NUCLEOTIDE SEQUENCE [LARGE SCALE GENOMIC DNA]</scope>
    <source>
        <strain evidence="2 3">NIH1002</strain>
    </source>
</reference>
<feature type="compositionally biased region" description="Polar residues" evidence="1">
    <location>
        <begin position="261"/>
        <end position="281"/>
    </location>
</feature>
<evidence type="ECO:0008006" key="4">
    <source>
        <dbReference type="Google" id="ProtNLM"/>
    </source>
</evidence>
<feature type="region of interest" description="Disordered" evidence="1">
    <location>
        <begin position="111"/>
        <end position="139"/>
    </location>
</feature>
<protein>
    <recommendedName>
        <fullName evidence="4">SAP domain-containing protein</fullName>
    </recommendedName>
</protein>
<comment type="caution">
    <text evidence="2">The sequence shown here is derived from an EMBL/GenBank/DDBJ whole genome shotgun (WGS) entry which is preliminary data.</text>
</comment>
<feature type="compositionally biased region" description="Low complexity" evidence="1">
    <location>
        <begin position="179"/>
        <end position="193"/>
    </location>
</feature>
<evidence type="ECO:0000313" key="2">
    <source>
        <dbReference type="EMBL" id="KAK4518469.1"/>
    </source>
</evidence>
<name>A0AAN7DLA9_9FUNG</name>
<organism evidence="2 3">
    <name type="scientific">Mucor velutinosus</name>
    <dbReference type="NCBI Taxonomy" id="708070"/>
    <lineage>
        <taxon>Eukaryota</taxon>
        <taxon>Fungi</taxon>
        <taxon>Fungi incertae sedis</taxon>
        <taxon>Mucoromycota</taxon>
        <taxon>Mucoromycotina</taxon>
        <taxon>Mucoromycetes</taxon>
        <taxon>Mucorales</taxon>
        <taxon>Mucorineae</taxon>
        <taxon>Mucoraceae</taxon>
        <taxon>Mucor</taxon>
    </lineage>
</organism>
<evidence type="ECO:0000256" key="1">
    <source>
        <dbReference type="SAM" id="MobiDB-lite"/>
    </source>
</evidence>
<keyword evidence="3" id="KW-1185">Reference proteome</keyword>
<feature type="region of interest" description="Disordered" evidence="1">
    <location>
        <begin position="259"/>
        <end position="282"/>
    </location>
</feature>
<evidence type="ECO:0000313" key="3">
    <source>
        <dbReference type="Proteomes" id="UP001304243"/>
    </source>
</evidence>
<dbReference type="GeneID" id="89952373"/>
<feature type="region of interest" description="Disordered" evidence="1">
    <location>
        <begin position="173"/>
        <end position="203"/>
    </location>
</feature>
<gene>
    <name evidence="2" type="ORF">ATC70_008687</name>
</gene>
<dbReference type="Proteomes" id="UP001304243">
    <property type="component" value="Unassembled WGS sequence"/>
</dbReference>
<sequence length="318" mass="35109">MLNRSNLLQRRAFHCSLRVYEEWTKAGLRRMKKNDLIQLAKANHLNISGTKNDIIIQLLSHQTAKIVGSTTPTLHSIRKVVGKSDETAAAPLQDTVDADNEWMKAFEMKVAQRGSRKPMSESREHFTGGPNTSKPHPFNDAIKSTIVKPIAEQVKSTTPPSTTVASIIEMLKETKSRTSSSSSSSSHQQQQQHTKTASESVEELEGMDPAWVEAFDMKVGSRGARHRLTDTLSPSTPTLTAPVDELPFIELDSFKKEHHFSNPNADKQEPTSSSNGNTTADQPKGIWINALVGTGMLAWYFGGEEGISNVWHFLTSSS</sequence>
<accession>A0AAN7DLA9</accession>
<dbReference type="AlphaFoldDB" id="A0AAN7DLA9"/>